<evidence type="ECO:0000256" key="1">
    <source>
        <dbReference type="ARBA" id="ARBA00005575"/>
    </source>
</evidence>
<feature type="binding site" evidence="4">
    <location>
        <position position="264"/>
    </location>
    <ligand>
        <name>ATP</name>
        <dbReference type="ChEBI" id="CHEBI:30616"/>
    </ligand>
</feature>
<dbReference type="InterPro" id="IPR053235">
    <property type="entry name" value="Ser_Thr_kinase"/>
</dbReference>
<keyword evidence="9" id="KW-1185">Reference proteome</keyword>
<dbReference type="EMBL" id="JAUEPO010000001">
    <property type="protein sequence ID" value="KAK3337286.1"/>
    <property type="molecule type" value="Genomic_DNA"/>
</dbReference>
<evidence type="ECO:0000313" key="9">
    <source>
        <dbReference type="Proteomes" id="UP001286456"/>
    </source>
</evidence>
<evidence type="ECO:0000313" key="8">
    <source>
        <dbReference type="EMBL" id="KAK3337286.1"/>
    </source>
</evidence>
<feature type="region of interest" description="Disordered" evidence="5">
    <location>
        <begin position="504"/>
        <end position="536"/>
    </location>
</feature>
<dbReference type="GO" id="GO:0004674">
    <property type="term" value="F:protein serine/threonine kinase activity"/>
    <property type="evidence" value="ECO:0007669"/>
    <property type="project" value="TreeGrafter"/>
</dbReference>
<dbReference type="InterPro" id="IPR008984">
    <property type="entry name" value="SMAD_FHA_dom_sf"/>
</dbReference>
<dbReference type="PANTHER" id="PTHR24361:SF613">
    <property type="entry name" value="NUCLEAR RECEPTOR-BINDING PROTEIN-RELATED"/>
    <property type="match status" value="1"/>
</dbReference>
<dbReference type="SUPFAM" id="SSF49879">
    <property type="entry name" value="SMAD/FHA domain"/>
    <property type="match status" value="1"/>
</dbReference>
<dbReference type="PROSITE" id="PS50011">
    <property type="entry name" value="PROTEIN_KINASE_DOM"/>
    <property type="match status" value="1"/>
</dbReference>
<dbReference type="InterPro" id="IPR000253">
    <property type="entry name" value="FHA_dom"/>
</dbReference>
<feature type="domain" description="FHA" evidence="6">
    <location>
        <begin position="89"/>
        <end position="135"/>
    </location>
</feature>
<dbReference type="Proteomes" id="UP001286456">
    <property type="component" value="Unassembled WGS sequence"/>
</dbReference>
<dbReference type="InterPro" id="IPR011009">
    <property type="entry name" value="Kinase-like_dom_sf"/>
</dbReference>
<dbReference type="AlphaFoldDB" id="A0AAE0J5F0"/>
<protein>
    <submittedName>
        <fullName evidence="8">Kinase-like domain-containing protein</fullName>
    </submittedName>
</protein>
<reference evidence="8" key="2">
    <citation type="submission" date="2023-06" db="EMBL/GenBank/DDBJ databases">
        <authorList>
            <consortium name="Lawrence Berkeley National Laboratory"/>
            <person name="Haridas S."/>
            <person name="Hensen N."/>
            <person name="Bonometti L."/>
            <person name="Westerberg I."/>
            <person name="Brannstrom I.O."/>
            <person name="Guillou S."/>
            <person name="Cros-Aarteil S."/>
            <person name="Calhoun S."/>
            <person name="Kuo A."/>
            <person name="Mondo S."/>
            <person name="Pangilinan J."/>
            <person name="Riley R."/>
            <person name="Labutti K."/>
            <person name="Andreopoulos B."/>
            <person name="Lipzen A."/>
            <person name="Chen C."/>
            <person name="Yanf M."/>
            <person name="Daum C."/>
            <person name="Ng V."/>
            <person name="Clum A."/>
            <person name="Steindorff A."/>
            <person name="Ohm R."/>
            <person name="Martin F."/>
            <person name="Silar P."/>
            <person name="Natvig D."/>
            <person name="Lalanne C."/>
            <person name="Gautier V."/>
            <person name="Ament-Velasquez S.L."/>
            <person name="Kruys A."/>
            <person name="Hutchinson M.I."/>
            <person name="Powell A.J."/>
            <person name="Barry K."/>
            <person name="Miller A.N."/>
            <person name="Grigoriev I.V."/>
            <person name="Debuchy R."/>
            <person name="Gladieux P."/>
            <person name="Thoren M.H."/>
            <person name="Johannesson H."/>
        </authorList>
    </citation>
    <scope>NUCLEOTIDE SEQUENCE</scope>
    <source>
        <strain evidence="8">SMH4131-1</strain>
    </source>
</reference>
<dbReference type="InterPro" id="IPR000719">
    <property type="entry name" value="Prot_kinase_dom"/>
</dbReference>
<dbReference type="SMART" id="SM00220">
    <property type="entry name" value="S_TKc"/>
    <property type="match status" value="1"/>
</dbReference>
<dbReference type="Pfam" id="PF00069">
    <property type="entry name" value="Pkinase"/>
    <property type="match status" value="1"/>
</dbReference>
<comment type="similarity">
    <text evidence="1">Belongs to the protein kinase superfamily. CAMK Ser/Thr protein kinase family. CHEK2 subfamily.</text>
</comment>
<evidence type="ECO:0000259" key="7">
    <source>
        <dbReference type="PROSITE" id="PS50011"/>
    </source>
</evidence>
<dbReference type="GO" id="GO:0005524">
    <property type="term" value="F:ATP binding"/>
    <property type="evidence" value="ECO:0007669"/>
    <property type="project" value="UniProtKB-UniRule"/>
</dbReference>
<evidence type="ECO:0000259" key="6">
    <source>
        <dbReference type="PROSITE" id="PS50006"/>
    </source>
</evidence>
<keyword evidence="3 4" id="KW-0067">ATP-binding</keyword>
<dbReference type="PANTHER" id="PTHR24361">
    <property type="entry name" value="MITOGEN-ACTIVATED KINASE KINASE KINASE"/>
    <property type="match status" value="1"/>
</dbReference>
<dbReference type="InterPro" id="IPR008271">
    <property type="entry name" value="Ser/Thr_kinase_AS"/>
</dbReference>
<feature type="compositionally biased region" description="Polar residues" evidence="5">
    <location>
        <begin position="507"/>
        <end position="522"/>
    </location>
</feature>
<dbReference type="Pfam" id="PF00498">
    <property type="entry name" value="FHA"/>
    <property type="match status" value="1"/>
</dbReference>
<dbReference type="PROSITE" id="PS00107">
    <property type="entry name" value="PROTEIN_KINASE_ATP"/>
    <property type="match status" value="1"/>
</dbReference>
<comment type="caution">
    <text evidence="8">The sequence shown here is derived from an EMBL/GenBank/DDBJ whole genome shotgun (WGS) entry which is preliminary data.</text>
</comment>
<gene>
    <name evidence="8" type="ORF">B0T19DRAFT_67516</name>
</gene>
<dbReference type="GO" id="GO:0005737">
    <property type="term" value="C:cytoplasm"/>
    <property type="evidence" value="ECO:0007669"/>
    <property type="project" value="TreeGrafter"/>
</dbReference>
<organism evidence="8 9">
    <name type="scientific">Cercophora scortea</name>
    <dbReference type="NCBI Taxonomy" id="314031"/>
    <lineage>
        <taxon>Eukaryota</taxon>
        <taxon>Fungi</taxon>
        <taxon>Dikarya</taxon>
        <taxon>Ascomycota</taxon>
        <taxon>Pezizomycotina</taxon>
        <taxon>Sordariomycetes</taxon>
        <taxon>Sordariomycetidae</taxon>
        <taxon>Sordariales</taxon>
        <taxon>Lasiosphaeriaceae</taxon>
        <taxon>Cercophora</taxon>
    </lineage>
</organism>
<evidence type="ECO:0000256" key="2">
    <source>
        <dbReference type="ARBA" id="ARBA00022741"/>
    </source>
</evidence>
<feature type="domain" description="Protein kinase" evidence="7">
    <location>
        <begin position="235"/>
        <end position="496"/>
    </location>
</feature>
<evidence type="ECO:0000256" key="5">
    <source>
        <dbReference type="SAM" id="MobiDB-lite"/>
    </source>
</evidence>
<accession>A0AAE0J5F0</accession>
<sequence>MDDENVVAYIYPAIGTEGYSSAAREIGNSEADVGFVPPALLRPESCGPSDGLSRREREPTVDAEAYSGLEYEACIKVTFDRVPKTRCGLTVGRGDGVELRFAEGAGMSSYHFALTFDDSYRLIVRDLGSTYGTTVMYDLKERGRRTNFDWIVGGSDFLEGMEIIVKVSSRLQFQLVIPQHDIESKSYREKVDRFRAGTADAEGLLDLSHIDLQSRLKTETPSGVQTPFAQPANDLTLKREIGAGAFAAVYRVMNVSTGEQYALKKPKRGTAPVNAAAWEREALIMERINHHIVPLLGSRPGPAPRLRLKYIPGGSIGDHLSGGRHFSDFECKQITAQTTDGLAYLHTLEPQIVHRDIKPHNILIEYRRPDAIFVMFADFGLSREGDLLETFCGTQLYLAPEVYQAAAVASAEMTPYTALVDIWSLGVVVTELVCGLPRYEKEQRMGVGWCHSVRQRAEKMCRDQPDDLLSFVLESMICLEPNARKPATDCHKEALLLLGRARESNDEQNNSRIGSSRCSDNLESLEAPTLPPPRQA</sequence>
<name>A0AAE0J5F0_9PEZI</name>
<dbReference type="Gene3D" id="2.60.200.20">
    <property type="match status" value="1"/>
</dbReference>
<dbReference type="PROSITE" id="PS50006">
    <property type="entry name" value="FHA_DOMAIN"/>
    <property type="match status" value="1"/>
</dbReference>
<evidence type="ECO:0000256" key="3">
    <source>
        <dbReference type="ARBA" id="ARBA00022840"/>
    </source>
</evidence>
<dbReference type="PROSITE" id="PS00108">
    <property type="entry name" value="PROTEIN_KINASE_ST"/>
    <property type="match status" value="1"/>
</dbReference>
<dbReference type="Gene3D" id="1.10.510.10">
    <property type="entry name" value="Transferase(Phosphotransferase) domain 1"/>
    <property type="match status" value="1"/>
</dbReference>
<dbReference type="SUPFAM" id="SSF56112">
    <property type="entry name" value="Protein kinase-like (PK-like)"/>
    <property type="match status" value="1"/>
</dbReference>
<evidence type="ECO:0000256" key="4">
    <source>
        <dbReference type="PROSITE-ProRule" id="PRU10141"/>
    </source>
</evidence>
<dbReference type="InterPro" id="IPR017441">
    <property type="entry name" value="Protein_kinase_ATP_BS"/>
</dbReference>
<reference evidence="8" key="1">
    <citation type="journal article" date="2023" name="Mol. Phylogenet. Evol.">
        <title>Genome-scale phylogeny and comparative genomics of the fungal order Sordariales.</title>
        <authorList>
            <person name="Hensen N."/>
            <person name="Bonometti L."/>
            <person name="Westerberg I."/>
            <person name="Brannstrom I.O."/>
            <person name="Guillou S."/>
            <person name="Cros-Aarteil S."/>
            <person name="Calhoun S."/>
            <person name="Haridas S."/>
            <person name="Kuo A."/>
            <person name="Mondo S."/>
            <person name="Pangilinan J."/>
            <person name="Riley R."/>
            <person name="LaButti K."/>
            <person name="Andreopoulos B."/>
            <person name="Lipzen A."/>
            <person name="Chen C."/>
            <person name="Yan M."/>
            <person name="Daum C."/>
            <person name="Ng V."/>
            <person name="Clum A."/>
            <person name="Steindorff A."/>
            <person name="Ohm R.A."/>
            <person name="Martin F."/>
            <person name="Silar P."/>
            <person name="Natvig D.O."/>
            <person name="Lalanne C."/>
            <person name="Gautier V."/>
            <person name="Ament-Velasquez S.L."/>
            <person name="Kruys A."/>
            <person name="Hutchinson M.I."/>
            <person name="Powell A.J."/>
            <person name="Barry K."/>
            <person name="Miller A.N."/>
            <person name="Grigoriev I.V."/>
            <person name="Debuchy R."/>
            <person name="Gladieux P."/>
            <person name="Hiltunen Thoren M."/>
            <person name="Johannesson H."/>
        </authorList>
    </citation>
    <scope>NUCLEOTIDE SEQUENCE</scope>
    <source>
        <strain evidence="8">SMH4131-1</strain>
    </source>
</reference>
<keyword evidence="8" id="KW-0808">Transferase</keyword>
<keyword evidence="2 4" id="KW-0547">Nucleotide-binding</keyword>
<proteinExistence type="inferred from homology"/>
<dbReference type="GO" id="GO:0006974">
    <property type="term" value="P:DNA damage response"/>
    <property type="evidence" value="ECO:0007669"/>
    <property type="project" value="TreeGrafter"/>
</dbReference>
<keyword evidence="8" id="KW-0418">Kinase</keyword>